<reference evidence="2" key="1">
    <citation type="journal article" date="2019" name="Int. J. Syst. Evol. Microbiol.">
        <title>The Global Catalogue of Microorganisms (GCM) 10K type strain sequencing project: providing services to taxonomists for standard genome sequencing and annotation.</title>
        <authorList>
            <consortium name="The Broad Institute Genomics Platform"/>
            <consortium name="The Broad Institute Genome Sequencing Center for Infectious Disease"/>
            <person name="Wu L."/>
            <person name="Ma J."/>
        </authorList>
    </citation>
    <scope>NUCLEOTIDE SEQUENCE [LARGE SCALE GENOMIC DNA]</scope>
    <source>
        <strain evidence="2">KCTC 42087</strain>
    </source>
</reference>
<accession>A0ABW1A694</accession>
<sequence>MADSDQSKMGVLEVGASGRFEGVYYSHWEWNGLKIVRRSRWRRRVTWCQVESEEVPWPDLIEDDRVARGRNKGARFAVVFDATVVERGSFGHRGGFTWRLSVQRWVSVERIS</sequence>
<protein>
    <submittedName>
        <fullName evidence="1">Uncharacterized protein</fullName>
    </submittedName>
</protein>
<proteinExistence type="predicted"/>
<name>A0ABW1A694_9ACTN</name>
<evidence type="ECO:0000313" key="2">
    <source>
        <dbReference type="Proteomes" id="UP001596074"/>
    </source>
</evidence>
<gene>
    <name evidence="1" type="ORF">ACFPZN_31305</name>
</gene>
<dbReference type="RefSeq" id="WP_378285868.1">
    <property type="nucleotide sequence ID" value="NZ_JBHSON010000050.1"/>
</dbReference>
<comment type="caution">
    <text evidence="1">The sequence shown here is derived from an EMBL/GenBank/DDBJ whole genome shotgun (WGS) entry which is preliminary data.</text>
</comment>
<keyword evidence="2" id="KW-1185">Reference proteome</keyword>
<organism evidence="1 2">
    <name type="scientific">Actinomadura rugatobispora</name>
    <dbReference type="NCBI Taxonomy" id="1994"/>
    <lineage>
        <taxon>Bacteria</taxon>
        <taxon>Bacillati</taxon>
        <taxon>Actinomycetota</taxon>
        <taxon>Actinomycetes</taxon>
        <taxon>Streptosporangiales</taxon>
        <taxon>Thermomonosporaceae</taxon>
        <taxon>Actinomadura</taxon>
    </lineage>
</organism>
<dbReference type="EMBL" id="JBHSON010000050">
    <property type="protein sequence ID" value="MFC5750137.1"/>
    <property type="molecule type" value="Genomic_DNA"/>
</dbReference>
<evidence type="ECO:0000313" key="1">
    <source>
        <dbReference type="EMBL" id="MFC5750137.1"/>
    </source>
</evidence>
<dbReference type="Proteomes" id="UP001596074">
    <property type="component" value="Unassembled WGS sequence"/>
</dbReference>